<sequence length="380" mass="41853">MSIWHSFRKAWRAHWRLNPQRSEPLALQGAVTLASGLLVGLALALGAGLQNHNLFSAVWLHTVAPANTLLGQAVAVCFHLAYRLIEAALPAAQVEKMAAWRDWRAALLHGGIAMVCVSAGAVSGLLLVDRIWQMNAWSQVLGDGRAVLQFLLISLLVSGLQWLWWRMRWRQQDLQLRATEAQLKLLQAQIEPHFLFNTLANVQSLIDYDTPRAKQMLEAFTDYLRASLGQLRVEDSSLGAELAMAESYLQLLQTRMGERLRFVIEADAAARAAVLPPLLLQPLIENAIHHGLEPKLEGGRVQLRATVEAGRLQVCIDDDGLGLAAPRRAGRRPGSGLALENIRARLATRYAEQASLHLEALQPSGTRALLKIPYATAQAS</sequence>
<dbReference type="EMBL" id="JAUHHC010000002">
    <property type="protein sequence ID" value="MDN3920529.1"/>
    <property type="molecule type" value="Genomic_DNA"/>
</dbReference>
<dbReference type="Gene3D" id="3.30.565.10">
    <property type="entry name" value="Histidine kinase-like ATPase, C-terminal domain"/>
    <property type="match status" value="1"/>
</dbReference>
<protein>
    <submittedName>
        <fullName evidence="3">Histidine kinase</fullName>
    </submittedName>
</protein>
<keyword evidence="1" id="KW-1133">Transmembrane helix</keyword>
<feature type="transmembrane region" description="Helical" evidence="1">
    <location>
        <begin position="25"/>
        <end position="49"/>
    </location>
</feature>
<name>A0ABT8DQA2_9BURK</name>
<evidence type="ECO:0000313" key="4">
    <source>
        <dbReference type="Proteomes" id="UP001228044"/>
    </source>
</evidence>
<keyword evidence="3" id="KW-0808">Transferase</keyword>
<feature type="transmembrane region" description="Helical" evidence="1">
    <location>
        <begin position="106"/>
        <end position="126"/>
    </location>
</feature>
<dbReference type="PANTHER" id="PTHR34220:SF9">
    <property type="entry name" value="SIGNAL TRANSDUCTION HISTIDINE KINASE INTERNAL REGION DOMAIN-CONTAINING PROTEIN"/>
    <property type="match status" value="1"/>
</dbReference>
<dbReference type="InterPro" id="IPR010559">
    <property type="entry name" value="Sig_transdc_His_kin_internal"/>
</dbReference>
<evidence type="ECO:0000313" key="3">
    <source>
        <dbReference type="EMBL" id="MDN3920529.1"/>
    </source>
</evidence>
<reference evidence="3 4" key="1">
    <citation type="submission" date="2023-06" db="EMBL/GenBank/DDBJ databases">
        <title>Pelomonas sp. PFR6 16S ribosomal RNA gene Genome sequencing and assembly.</title>
        <authorList>
            <person name="Woo H."/>
        </authorList>
    </citation>
    <scope>NUCLEOTIDE SEQUENCE [LARGE SCALE GENOMIC DNA]</scope>
    <source>
        <strain evidence="3 4">PFR6</strain>
    </source>
</reference>
<evidence type="ECO:0000259" key="2">
    <source>
        <dbReference type="Pfam" id="PF06580"/>
    </source>
</evidence>
<dbReference type="GO" id="GO:0016301">
    <property type="term" value="F:kinase activity"/>
    <property type="evidence" value="ECO:0007669"/>
    <property type="project" value="UniProtKB-KW"/>
</dbReference>
<dbReference type="RefSeq" id="WP_290358822.1">
    <property type="nucleotide sequence ID" value="NZ_JAUHHC010000002.1"/>
</dbReference>
<keyword evidence="4" id="KW-1185">Reference proteome</keyword>
<proteinExistence type="predicted"/>
<keyword evidence="1" id="KW-0472">Membrane</keyword>
<dbReference type="PANTHER" id="PTHR34220">
    <property type="entry name" value="SENSOR HISTIDINE KINASE YPDA"/>
    <property type="match status" value="1"/>
</dbReference>
<accession>A0ABT8DQA2</accession>
<gene>
    <name evidence="3" type="ORF">QWJ38_09595</name>
</gene>
<dbReference type="InterPro" id="IPR050640">
    <property type="entry name" value="Bact_2-comp_sensor_kinase"/>
</dbReference>
<keyword evidence="1" id="KW-0812">Transmembrane</keyword>
<dbReference type="Pfam" id="PF06580">
    <property type="entry name" value="His_kinase"/>
    <property type="match status" value="1"/>
</dbReference>
<dbReference type="InterPro" id="IPR036890">
    <property type="entry name" value="HATPase_C_sf"/>
</dbReference>
<dbReference type="SUPFAM" id="SSF55874">
    <property type="entry name" value="ATPase domain of HSP90 chaperone/DNA topoisomerase II/histidine kinase"/>
    <property type="match status" value="1"/>
</dbReference>
<feature type="transmembrane region" description="Helical" evidence="1">
    <location>
        <begin position="146"/>
        <end position="165"/>
    </location>
</feature>
<comment type="caution">
    <text evidence="3">The sequence shown here is derived from an EMBL/GenBank/DDBJ whole genome shotgun (WGS) entry which is preliminary data.</text>
</comment>
<feature type="transmembrane region" description="Helical" evidence="1">
    <location>
        <begin position="69"/>
        <end position="85"/>
    </location>
</feature>
<dbReference type="Proteomes" id="UP001228044">
    <property type="component" value="Unassembled WGS sequence"/>
</dbReference>
<feature type="domain" description="Signal transduction histidine kinase internal region" evidence="2">
    <location>
        <begin position="181"/>
        <end position="260"/>
    </location>
</feature>
<keyword evidence="3" id="KW-0418">Kinase</keyword>
<evidence type="ECO:0000256" key="1">
    <source>
        <dbReference type="SAM" id="Phobius"/>
    </source>
</evidence>
<organism evidence="3 4">
    <name type="scientific">Roseateles violae</name>
    <dbReference type="NCBI Taxonomy" id="3058042"/>
    <lineage>
        <taxon>Bacteria</taxon>
        <taxon>Pseudomonadati</taxon>
        <taxon>Pseudomonadota</taxon>
        <taxon>Betaproteobacteria</taxon>
        <taxon>Burkholderiales</taxon>
        <taxon>Sphaerotilaceae</taxon>
        <taxon>Roseateles</taxon>
    </lineage>
</organism>